<evidence type="ECO:0000313" key="1">
    <source>
        <dbReference type="EMBL" id="KAJ4977434.1"/>
    </source>
</evidence>
<reference evidence="1" key="1">
    <citation type="journal article" date="2023" name="Plant J.">
        <title>The genome of the king protea, Protea cynaroides.</title>
        <authorList>
            <person name="Chang J."/>
            <person name="Duong T.A."/>
            <person name="Schoeman C."/>
            <person name="Ma X."/>
            <person name="Roodt D."/>
            <person name="Barker N."/>
            <person name="Li Z."/>
            <person name="Van de Peer Y."/>
            <person name="Mizrachi E."/>
        </authorList>
    </citation>
    <scope>NUCLEOTIDE SEQUENCE</scope>
    <source>
        <tissue evidence="1">Young leaves</tissue>
    </source>
</reference>
<evidence type="ECO:0000313" key="2">
    <source>
        <dbReference type="Proteomes" id="UP001141806"/>
    </source>
</evidence>
<accession>A0A9Q0KVL5</accession>
<keyword evidence="2" id="KW-1185">Reference proteome</keyword>
<dbReference type="AlphaFoldDB" id="A0A9Q0KVL5"/>
<protein>
    <submittedName>
        <fullName evidence="1">Uncharacterized protein</fullName>
    </submittedName>
</protein>
<comment type="caution">
    <text evidence="1">The sequence shown here is derived from an EMBL/GenBank/DDBJ whole genome shotgun (WGS) entry which is preliminary data.</text>
</comment>
<name>A0A9Q0KVL5_9MAGN</name>
<dbReference type="EMBL" id="JAMYWD010000003">
    <property type="protein sequence ID" value="KAJ4977434.1"/>
    <property type="molecule type" value="Genomic_DNA"/>
</dbReference>
<sequence length="150" mass="15624">MSCAIEGLQDFLPSGGGGAGTSATDADPREDGATILADVQMMATTVEESSALGFSMGNGRTYALVSHVRVAMVLSQEMNSSHEKGYQIPQAGVKVMHDGPEGKSPGLVHRSQVAALQLQNCSVVHDGWLNDVNLMNMVSPLSHVEVGADG</sequence>
<organism evidence="1 2">
    <name type="scientific">Protea cynaroides</name>
    <dbReference type="NCBI Taxonomy" id="273540"/>
    <lineage>
        <taxon>Eukaryota</taxon>
        <taxon>Viridiplantae</taxon>
        <taxon>Streptophyta</taxon>
        <taxon>Embryophyta</taxon>
        <taxon>Tracheophyta</taxon>
        <taxon>Spermatophyta</taxon>
        <taxon>Magnoliopsida</taxon>
        <taxon>Proteales</taxon>
        <taxon>Proteaceae</taxon>
        <taxon>Protea</taxon>
    </lineage>
</organism>
<dbReference type="Proteomes" id="UP001141806">
    <property type="component" value="Unassembled WGS sequence"/>
</dbReference>
<gene>
    <name evidence="1" type="ORF">NE237_002540</name>
</gene>
<proteinExistence type="predicted"/>